<protein>
    <submittedName>
        <fullName evidence="4">Thiamine monophosphate synthase</fullName>
    </submittedName>
</protein>
<feature type="domain" description="Thiamine phosphate synthase/TenI" evidence="3">
    <location>
        <begin position="4"/>
        <end position="176"/>
    </location>
</feature>
<gene>
    <name evidence="4" type="ORF">MNB_SV-6-1857</name>
</gene>
<evidence type="ECO:0000313" key="4">
    <source>
        <dbReference type="EMBL" id="SFV60510.1"/>
    </source>
</evidence>
<dbReference type="InterPro" id="IPR022998">
    <property type="entry name" value="ThiamineP_synth_TenI"/>
</dbReference>
<keyword evidence="2" id="KW-0784">Thiamine biosynthesis</keyword>
<reference evidence="4" key="1">
    <citation type="submission" date="2016-10" db="EMBL/GenBank/DDBJ databases">
        <authorList>
            <person name="de Groot N.N."/>
        </authorList>
    </citation>
    <scope>NUCLEOTIDE SEQUENCE</scope>
</reference>
<dbReference type="SUPFAM" id="SSF51391">
    <property type="entry name" value="Thiamin phosphate synthase"/>
    <property type="match status" value="1"/>
</dbReference>
<dbReference type="GO" id="GO:0005737">
    <property type="term" value="C:cytoplasm"/>
    <property type="evidence" value="ECO:0007669"/>
    <property type="project" value="TreeGrafter"/>
</dbReference>
<dbReference type="PANTHER" id="PTHR20857:SF15">
    <property type="entry name" value="THIAMINE-PHOSPHATE SYNTHASE"/>
    <property type="match status" value="1"/>
</dbReference>
<dbReference type="PANTHER" id="PTHR20857">
    <property type="entry name" value="THIAMINE-PHOSPHATE PYROPHOSPHORYLASE"/>
    <property type="match status" value="1"/>
</dbReference>
<evidence type="ECO:0000256" key="1">
    <source>
        <dbReference type="ARBA" id="ARBA00004948"/>
    </source>
</evidence>
<name>A0A1W1C3U4_9ZZZZ</name>
<dbReference type="GO" id="GO:0009228">
    <property type="term" value="P:thiamine biosynthetic process"/>
    <property type="evidence" value="ECO:0007669"/>
    <property type="project" value="UniProtKB-KW"/>
</dbReference>
<dbReference type="Pfam" id="PF02581">
    <property type="entry name" value="TMP-TENI"/>
    <property type="match status" value="1"/>
</dbReference>
<dbReference type="InterPro" id="IPR036206">
    <property type="entry name" value="ThiamineP_synth_sf"/>
</dbReference>
<dbReference type="CDD" id="cd00564">
    <property type="entry name" value="TMP_TenI"/>
    <property type="match status" value="1"/>
</dbReference>
<proteinExistence type="predicted"/>
<dbReference type="InterPro" id="IPR013785">
    <property type="entry name" value="Aldolase_TIM"/>
</dbReference>
<evidence type="ECO:0000259" key="3">
    <source>
        <dbReference type="Pfam" id="PF02581"/>
    </source>
</evidence>
<dbReference type="AlphaFoldDB" id="A0A1W1C3U4"/>
<dbReference type="Gene3D" id="3.20.20.70">
    <property type="entry name" value="Aldolase class I"/>
    <property type="match status" value="1"/>
</dbReference>
<sequence>MIYYAISDPSTLNFDNLNSDLKRFAKKADIITYRDKTNKNYHTYAEIFIERAKEYSFDKVLLHSDFRLAHRLKADGVHLTSSQSCDIGSAKSLELFVIISCHTIDEAVTAESLGADMVTFSPIFTTPNKGEPIGVEAITKLKSIISIPIIALGGVTTMKQIDACRLSGASGFASIRFFK</sequence>
<accession>A0A1W1C3U4</accession>
<evidence type="ECO:0000256" key="2">
    <source>
        <dbReference type="ARBA" id="ARBA00022977"/>
    </source>
</evidence>
<comment type="pathway">
    <text evidence="1">Cofactor biosynthesis; thiamine diphosphate biosynthesis.</text>
</comment>
<dbReference type="EMBL" id="FPHC01000061">
    <property type="protein sequence ID" value="SFV60510.1"/>
    <property type="molecule type" value="Genomic_DNA"/>
</dbReference>
<organism evidence="4">
    <name type="scientific">hydrothermal vent metagenome</name>
    <dbReference type="NCBI Taxonomy" id="652676"/>
    <lineage>
        <taxon>unclassified sequences</taxon>
        <taxon>metagenomes</taxon>
        <taxon>ecological metagenomes</taxon>
    </lineage>
</organism>
<dbReference type="GO" id="GO:0004789">
    <property type="term" value="F:thiamine-phosphate diphosphorylase activity"/>
    <property type="evidence" value="ECO:0007669"/>
    <property type="project" value="TreeGrafter"/>
</dbReference>